<reference evidence="8" key="1">
    <citation type="submission" date="2022-07" db="EMBL/GenBank/DDBJ databases">
        <title>Phylogenomic reconstructions and comparative analyses of Kickxellomycotina fungi.</title>
        <authorList>
            <person name="Reynolds N.K."/>
            <person name="Stajich J.E."/>
            <person name="Barry K."/>
            <person name="Grigoriev I.V."/>
            <person name="Crous P."/>
            <person name="Smith M.E."/>
        </authorList>
    </citation>
    <scope>NUCLEOTIDE SEQUENCE</scope>
    <source>
        <strain evidence="8">BCRC 34489</strain>
    </source>
</reference>
<dbReference type="PROSITE" id="PS50166">
    <property type="entry name" value="IMPORTIN_B_NT"/>
    <property type="match status" value="1"/>
</dbReference>
<proteinExistence type="inferred from homology"/>
<comment type="similarity">
    <text evidence="2">Belongs to the importin beta family.</text>
</comment>
<evidence type="ECO:0000256" key="2">
    <source>
        <dbReference type="ARBA" id="ARBA00007991"/>
    </source>
</evidence>
<evidence type="ECO:0000256" key="6">
    <source>
        <dbReference type="SAM" id="MobiDB-lite"/>
    </source>
</evidence>
<feature type="compositionally biased region" description="Acidic residues" evidence="6">
    <location>
        <begin position="946"/>
        <end position="965"/>
    </location>
</feature>
<comment type="subcellular location">
    <subcellularLocation>
        <location evidence="1">Nucleus</location>
    </subcellularLocation>
</comment>
<dbReference type="Pfam" id="PF03810">
    <property type="entry name" value="IBN_N"/>
    <property type="match status" value="1"/>
</dbReference>
<feature type="region of interest" description="Disordered" evidence="6">
    <location>
        <begin position="942"/>
        <end position="965"/>
    </location>
</feature>
<dbReference type="Gene3D" id="1.25.10.10">
    <property type="entry name" value="Leucine-rich Repeat Variant"/>
    <property type="match status" value="1"/>
</dbReference>
<dbReference type="InterPro" id="IPR016024">
    <property type="entry name" value="ARM-type_fold"/>
</dbReference>
<dbReference type="OrthoDB" id="431626at2759"/>
<evidence type="ECO:0000313" key="8">
    <source>
        <dbReference type="EMBL" id="KAJ2787416.1"/>
    </source>
</evidence>
<feature type="domain" description="Importin N-terminal" evidence="7">
    <location>
        <begin position="23"/>
        <end position="100"/>
    </location>
</feature>
<keyword evidence="5" id="KW-0539">Nucleus</keyword>
<dbReference type="AlphaFoldDB" id="A0A9W8HLE0"/>
<keyword evidence="9" id="KW-1185">Reference proteome</keyword>
<name>A0A9W8HLE0_9FUNG</name>
<dbReference type="GO" id="GO:0031267">
    <property type="term" value="F:small GTPase binding"/>
    <property type="evidence" value="ECO:0007669"/>
    <property type="project" value="InterPro"/>
</dbReference>
<evidence type="ECO:0000256" key="5">
    <source>
        <dbReference type="ARBA" id="ARBA00023242"/>
    </source>
</evidence>
<dbReference type="SUPFAM" id="SSF48371">
    <property type="entry name" value="ARM repeat"/>
    <property type="match status" value="1"/>
</dbReference>
<evidence type="ECO:0000313" key="9">
    <source>
        <dbReference type="Proteomes" id="UP001140172"/>
    </source>
</evidence>
<sequence>MENQVFEALQGSLSPESSIRMCSEINLKQLELDTMYSLAVSNVALAEEVGLPVRQAAVVQLRGYISRHWSIASTKYEPGPIPSQEIKSQVREKIFALLSSSDGKLRAAAAAVVAGMARYDWPDEWPQLFLQLVELLRTGTRDQTHSAMYVFSEWVNSDMSDQHMEQIGTLLPELRRIFISSDSYAVSTRAMAVRVFSDCIEIISTIAAAENDFVNTHAPPILKEWIEPIIGVFQQPVSNQGTSSNISLKTECIKAIVKAVQGIPKYVAPYYATILEALWMQLRDIQEPFQHAFVYEDSTHNESATGLLVSCEDDGEACSIDGYLLGIFEWLSKAAETRSMRKFFVAKAADTSKIVPTPFFNQLIGSLMCYAQITTEMLEDWADDMDMFVADEDEEGYRFNVRVSVQELLQTLDMAFPAALVSALASAAQERTALAKQWRLEGNNHWWLVSEAVLWAIGTNSESIVQQQETNKGDAPVIELGALFDSDVWPLAQSAQFPFGQGRAFIFASGFAKMLPPGIATAFVDACATAVADVHLHPAVRLSAVRAIGNFSRHLPAETVKPQQGTFITGLASIIPHLTEDSAHIALDALHSTLRVDQNITASLEPVISEIAIGVWHKYPGDVILTSIVIDIVEDMAGNPQACEALAQRALPVIGSAMTQSTDGSVIASGIDLLSGLIKGSPSPLPQGYTESVFPALMQVLSSTTDSEVLQSGQTCLKYFIQKDAQHIAQWHDPAGASGLELVIRFIAVLMNPEGSESAALFVGDLATKVVMKCSSFLSGDVLAELVRVVTGRLATARTSSFTSSLLPFYAHLIARHPAEVVDLLDGMRFEGRPGLQVVLDAWFRNFLDIQGYYSRKVSAVALTRLYALGDPRISNISVQGDLIPNAANKGKIVTRSMSRTTPDQYTQVSAAAKIIKLLLAEVEMDIESMFARQDGAGLSSVIDQDGLDQDDGNDDGDGDDWEDDAEYGLQDEMGFGGKYDFLSDLIDGGVDLDAENDDDDDDDDVLADPIYSQDLNEMLGTFLRQAVHSSEAGFSANIEPALTAKETMLLGKLTNNSRA</sequence>
<protein>
    <recommendedName>
        <fullName evidence="7">Importin N-terminal domain-containing protein</fullName>
    </recommendedName>
</protein>
<keyword evidence="3" id="KW-0813">Transport</keyword>
<dbReference type="InterPro" id="IPR011989">
    <property type="entry name" value="ARM-like"/>
</dbReference>
<dbReference type="InterPro" id="IPR001494">
    <property type="entry name" value="Importin-beta_N"/>
</dbReference>
<comment type="caution">
    <text evidence="8">The sequence shown here is derived from an EMBL/GenBank/DDBJ whole genome shotgun (WGS) entry which is preliminary data.</text>
</comment>
<organism evidence="8 9">
    <name type="scientific">Coemansia interrupta</name>
    <dbReference type="NCBI Taxonomy" id="1126814"/>
    <lineage>
        <taxon>Eukaryota</taxon>
        <taxon>Fungi</taxon>
        <taxon>Fungi incertae sedis</taxon>
        <taxon>Zoopagomycota</taxon>
        <taxon>Kickxellomycotina</taxon>
        <taxon>Kickxellomycetes</taxon>
        <taxon>Kickxellales</taxon>
        <taxon>Kickxellaceae</taxon>
        <taxon>Coemansia</taxon>
    </lineage>
</organism>
<gene>
    <name evidence="8" type="ORF">GGI15_000718</name>
</gene>
<dbReference type="EMBL" id="JANBUM010000023">
    <property type="protein sequence ID" value="KAJ2787416.1"/>
    <property type="molecule type" value="Genomic_DNA"/>
</dbReference>
<evidence type="ECO:0000256" key="4">
    <source>
        <dbReference type="ARBA" id="ARBA00022927"/>
    </source>
</evidence>
<evidence type="ECO:0000256" key="3">
    <source>
        <dbReference type="ARBA" id="ARBA00022448"/>
    </source>
</evidence>
<dbReference type="PANTHER" id="PTHR10997:SF9">
    <property type="entry name" value="IMPORTIN-9"/>
    <property type="match status" value="1"/>
</dbReference>
<evidence type="ECO:0000256" key="1">
    <source>
        <dbReference type="ARBA" id="ARBA00004123"/>
    </source>
</evidence>
<dbReference type="InterPro" id="IPR058669">
    <property type="entry name" value="TPR_IPO7/11-like"/>
</dbReference>
<dbReference type="SMART" id="SM00913">
    <property type="entry name" value="IBN_N"/>
    <property type="match status" value="1"/>
</dbReference>
<dbReference type="GO" id="GO:0006606">
    <property type="term" value="P:protein import into nucleus"/>
    <property type="evidence" value="ECO:0007669"/>
    <property type="project" value="TreeGrafter"/>
</dbReference>
<evidence type="ECO:0000259" key="7">
    <source>
        <dbReference type="PROSITE" id="PS50166"/>
    </source>
</evidence>
<dbReference type="Pfam" id="PF25758">
    <property type="entry name" value="TPR_IPO11"/>
    <property type="match status" value="1"/>
</dbReference>
<accession>A0A9W8HLE0</accession>
<dbReference type="GO" id="GO:0005829">
    <property type="term" value="C:cytosol"/>
    <property type="evidence" value="ECO:0007669"/>
    <property type="project" value="TreeGrafter"/>
</dbReference>
<dbReference type="Proteomes" id="UP001140172">
    <property type="component" value="Unassembled WGS sequence"/>
</dbReference>
<dbReference type="Pfam" id="PF25018">
    <property type="entry name" value="HEAT_IPO9_c"/>
    <property type="match status" value="1"/>
</dbReference>
<dbReference type="PANTHER" id="PTHR10997">
    <property type="entry name" value="IMPORTIN-7, 8, 11"/>
    <property type="match status" value="1"/>
</dbReference>
<dbReference type="InterPro" id="IPR056840">
    <property type="entry name" value="HEAT_IPO9_central"/>
</dbReference>
<keyword evidence="4" id="KW-0653">Protein transport</keyword>
<dbReference type="GO" id="GO:0005635">
    <property type="term" value="C:nuclear envelope"/>
    <property type="evidence" value="ECO:0007669"/>
    <property type="project" value="TreeGrafter"/>
</dbReference>